<dbReference type="InterPro" id="IPR020846">
    <property type="entry name" value="MFS_dom"/>
</dbReference>
<feature type="transmembrane region" description="Helical" evidence="4">
    <location>
        <begin position="54"/>
        <end position="78"/>
    </location>
</feature>
<dbReference type="CDD" id="cd17369">
    <property type="entry name" value="MFS_ShiA_like"/>
    <property type="match status" value="1"/>
</dbReference>
<dbReference type="RefSeq" id="WP_216923655.1">
    <property type="nucleotide sequence ID" value="NZ_JAHOPC010000002.1"/>
</dbReference>
<evidence type="ECO:0000256" key="3">
    <source>
        <dbReference type="ARBA" id="ARBA00022475"/>
    </source>
</evidence>
<feature type="transmembrane region" description="Helical" evidence="4">
    <location>
        <begin position="120"/>
        <end position="144"/>
    </location>
</feature>
<feature type="transmembrane region" description="Helical" evidence="4">
    <location>
        <begin position="90"/>
        <end position="114"/>
    </location>
</feature>
<dbReference type="EMBL" id="JAHOPC010000002">
    <property type="protein sequence ID" value="MBU8865823.1"/>
    <property type="molecule type" value="Genomic_DNA"/>
</dbReference>
<evidence type="ECO:0000313" key="7">
    <source>
        <dbReference type="Proteomes" id="UP000824166"/>
    </source>
</evidence>
<accession>A0ABS6I4R2</accession>
<keyword evidence="4" id="KW-1133">Transmembrane helix</keyword>
<dbReference type="InterPro" id="IPR011701">
    <property type="entry name" value="MFS"/>
</dbReference>
<feature type="transmembrane region" description="Helical" evidence="4">
    <location>
        <begin position="278"/>
        <end position="297"/>
    </location>
</feature>
<protein>
    <submittedName>
        <fullName evidence="6">MHS family MFS transporter</fullName>
    </submittedName>
</protein>
<dbReference type="PANTHER" id="PTHR43045">
    <property type="entry name" value="SHIKIMATE TRANSPORTER"/>
    <property type="match status" value="1"/>
</dbReference>
<feature type="transmembrane region" description="Helical" evidence="4">
    <location>
        <begin position="373"/>
        <end position="397"/>
    </location>
</feature>
<keyword evidence="4" id="KW-0472">Membrane</keyword>
<feature type="domain" description="Major facilitator superfamily (MFS) profile" evidence="5">
    <location>
        <begin position="17"/>
        <end position="428"/>
    </location>
</feature>
<proteinExistence type="predicted"/>
<feature type="transmembrane region" description="Helical" evidence="4">
    <location>
        <begin position="189"/>
        <end position="208"/>
    </location>
</feature>
<evidence type="ECO:0000256" key="2">
    <source>
        <dbReference type="ARBA" id="ARBA00022448"/>
    </source>
</evidence>
<reference evidence="6 7" key="1">
    <citation type="submission" date="2021-06" db="EMBL/GenBank/DDBJ databases">
        <authorList>
            <person name="Jeong J.W."/>
        </authorList>
    </citation>
    <scope>NUCLEOTIDE SEQUENCE [LARGE SCALE GENOMIC DNA]</scope>
    <source>
        <strain evidence="6 7">MMS21-TAE1-1</strain>
    </source>
</reference>
<comment type="caution">
    <text evidence="6">The sequence shown here is derived from an EMBL/GenBank/DDBJ whole genome shotgun (WGS) entry which is preliminary data.</text>
</comment>
<organism evidence="6 7">
    <name type="scientific">Paenarthrobacter aromaticivorans</name>
    <dbReference type="NCBI Taxonomy" id="2849150"/>
    <lineage>
        <taxon>Bacteria</taxon>
        <taxon>Bacillati</taxon>
        <taxon>Actinomycetota</taxon>
        <taxon>Actinomycetes</taxon>
        <taxon>Micrococcales</taxon>
        <taxon>Micrococcaceae</taxon>
        <taxon>Paenarthrobacter</taxon>
    </lineage>
</organism>
<dbReference type="PANTHER" id="PTHR43045:SF1">
    <property type="entry name" value="SHIKIMATE TRANSPORTER"/>
    <property type="match status" value="1"/>
</dbReference>
<feature type="transmembrane region" description="Helical" evidence="4">
    <location>
        <begin position="156"/>
        <end position="177"/>
    </location>
</feature>
<dbReference type="Pfam" id="PF07690">
    <property type="entry name" value="MFS_1"/>
    <property type="match status" value="1"/>
</dbReference>
<feature type="transmembrane region" description="Helical" evidence="4">
    <location>
        <begin position="403"/>
        <end position="421"/>
    </location>
</feature>
<keyword evidence="2" id="KW-0813">Transport</keyword>
<feature type="transmembrane region" description="Helical" evidence="4">
    <location>
        <begin position="309"/>
        <end position="326"/>
    </location>
</feature>
<keyword evidence="3" id="KW-1003">Cell membrane</keyword>
<evidence type="ECO:0000256" key="4">
    <source>
        <dbReference type="SAM" id="Phobius"/>
    </source>
</evidence>
<evidence type="ECO:0000256" key="1">
    <source>
        <dbReference type="ARBA" id="ARBA00004651"/>
    </source>
</evidence>
<feature type="transmembrane region" description="Helical" evidence="4">
    <location>
        <begin position="29"/>
        <end position="48"/>
    </location>
</feature>
<evidence type="ECO:0000259" key="5">
    <source>
        <dbReference type="PROSITE" id="PS50850"/>
    </source>
</evidence>
<dbReference type="Proteomes" id="UP000824166">
    <property type="component" value="Unassembled WGS sequence"/>
</dbReference>
<keyword evidence="7" id="KW-1185">Reference proteome</keyword>
<keyword evidence="4" id="KW-0812">Transmembrane</keyword>
<feature type="transmembrane region" description="Helical" evidence="4">
    <location>
        <begin position="243"/>
        <end position="266"/>
    </location>
</feature>
<gene>
    <name evidence="6" type="ORF">KSW38_05910</name>
</gene>
<feature type="transmembrane region" description="Helical" evidence="4">
    <location>
        <begin position="332"/>
        <end position="353"/>
    </location>
</feature>
<comment type="subcellular location">
    <subcellularLocation>
        <location evidence="1">Cell membrane</location>
        <topology evidence="1">Multi-pass membrane protein</topology>
    </subcellularLocation>
</comment>
<sequence>MKVPVAQQAGAGSPKKVAIASMIGTTIEWYDFFIYSTAAVLVFNHHFFPGFDPATGTLLAFSTFAAGFVARPIGAIVFGHFGDRLGRKPMMVITILIMGVATVSIGLLPTYAAIGALAPVLLVILRLTQGFALGGEWGGAVLMATEHSPEGRRGFFSSWPQAGVAIGLILAMTVYLPLDAMATDEFMAWGWRLPFLLSLVLVITGLVIRKRVAESPEFDRVKEAHAVVRLPIIEVLRTHPKQVLLVAGASLSPGIFFYLITVYNFVYTQNSGGLSESSMLILVIATSAVGFVVTPMAGALSDKFGRQRIYLLGLALISVVAFPLYWALDAGMYGFIAVGYVAATVAVYTPWALQPAYFSDAFDARVRYSGLSLATTLGNLFGSAIAPLVAGTLLSATNSSLSTSLYVFVAGAISFACAIVLGRSNRRKAQAGGIRNESAGVDGLPTPTFSE</sequence>
<dbReference type="PROSITE" id="PS50850">
    <property type="entry name" value="MFS"/>
    <property type="match status" value="1"/>
</dbReference>
<name>A0ABS6I4R2_9MICC</name>
<evidence type="ECO:0000313" key="6">
    <source>
        <dbReference type="EMBL" id="MBU8865823.1"/>
    </source>
</evidence>